<evidence type="ECO:0000313" key="3">
    <source>
        <dbReference type="Proteomes" id="UP000279271"/>
    </source>
</evidence>
<accession>A0A3M7KRA3</accession>
<dbReference type="GO" id="GO:0000470">
    <property type="term" value="P:maturation of LSU-rRNA"/>
    <property type="evidence" value="ECO:0007669"/>
    <property type="project" value="TreeGrafter"/>
</dbReference>
<dbReference type="AlphaFoldDB" id="A0A3M7KRA3"/>
<dbReference type="InterPro" id="IPR011074">
    <property type="entry name" value="CRAL/TRIO_N_dom"/>
</dbReference>
<dbReference type="Pfam" id="PF04031">
    <property type="entry name" value="Las1"/>
    <property type="match status" value="1"/>
</dbReference>
<dbReference type="PANTHER" id="PTHR15002">
    <property type="entry name" value="RIBOSOMAL BIOGENESIS PROTEIN LAS1L"/>
    <property type="match status" value="1"/>
</dbReference>
<dbReference type="InterPro" id="IPR036273">
    <property type="entry name" value="CRAL/TRIO_N_dom_sf"/>
</dbReference>
<dbReference type="EMBL" id="QOKY01000202">
    <property type="protein sequence ID" value="RMZ53048.1"/>
    <property type="molecule type" value="Genomic_DNA"/>
</dbReference>
<gene>
    <name evidence="2" type="ORF">APUTEX25_001167</name>
</gene>
<dbReference type="Proteomes" id="UP000279271">
    <property type="component" value="Unassembled WGS sequence"/>
</dbReference>
<dbReference type="Pfam" id="PF03765">
    <property type="entry name" value="CRAL_TRIO_N"/>
    <property type="match status" value="1"/>
</dbReference>
<dbReference type="GO" id="GO:0000460">
    <property type="term" value="P:maturation of 5.8S rRNA"/>
    <property type="evidence" value="ECO:0007669"/>
    <property type="project" value="TreeGrafter"/>
</dbReference>
<organism evidence="2 3">
    <name type="scientific">Auxenochlorella protothecoides</name>
    <name type="common">Green microalga</name>
    <name type="synonym">Chlorella protothecoides</name>
    <dbReference type="NCBI Taxonomy" id="3075"/>
    <lineage>
        <taxon>Eukaryota</taxon>
        <taxon>Viridiplantae</taxon>
        <taxon>Chlorophyta</taxon>
        <taxon>core chlorophytes</taxon>
        <taxon>Trebouxiophyceae</taxon>
        <taxon>Chlorellales</taxon>
        <taxon>Chlorellaceae</taxon>
        <taxon>Auxenochlorella</taxon>
    </lineage>
</organism>
<evidence type="ECO:0000313" key="2">
    <source>
        <dbReference type="EMBL" id="RMZ53048.1"/>
    </source>
</evidence>
<feature type="domain" description="CRAL/TRIO N-terminal" evidence="1">
    <location>
        <begin position="41"/>
        <end position="66"/>
    </location>
</feature>
<proteinExistence type="predicted"/>
<dbReference type="SUPFAM" id="SSF52087">
    <property type="entry name" value="CRAL/TRIO domain"/>
    <property type="match status" value="1"/>
</dbReference>
<dbReference type="InterPro" id="IPR036865">
    <property type="entry name" value="CRAL-TRIO_dom_sf"/>
</dbReference>
<comment type="caution">
    <text evidence="2">The sequence shown here is derived from an EMBL/GenBank/DDBJ whole genome shotgun (WGS) entry which is preliminary data.</text>
</comment>
<reference evidence="3" key="1">
    <citation type="journal article" date="2018" name="Algal Res.">
        <title>Characterization of plant carbon substrate utilization by Auxenochlorella protothecoides.</title>
        <authorList>
            <person name="Vogler B.W."/>
            <person name="Starkenburg S.R."/>
            <person name="Sudasinghe N."/>
            <person name="Schambach J.Y."/>
            <person name="Rollin J.A."/>
            <person name="Pattathil S."/>
            <person name="Barry A.N."/>
        </authorList>
    </citation>
    <scope>NUCLEOTIDE SEQUENCE [LARGE SCALE GENOMIC DNA]</scope>
    <source>
        <strain evidence="3">UTEX 25</strain>
    </source>
</reference>
<evidence type="ECO:0000259" key="1">
    <source>
        <dbReference type="SMART" id="SM01100"/>
    </source>
</evidence>
<sequence length="599" mass="64087">MAEKLGAFATDITDEERDKVELLRAELKPFIKTAADVAFCTEGTYVRYLRARHWHVHKAARMLEATLTWRAEYKPYELRWSRVQHDVDKGKLYILKGTDNAGRPVILMRPRLETIQDNEARLRFLVYTLERAAQLGDSSQILREYFNPEHLDDSMGGKVPIDDAWNTEAYGKRMSALDFDVDTALMGADLELTSIRNKAAGADTDATFIAMMLAHPGVVAWRVRGRVPLAVDSTASLVETQLMDARGQGSDAALRAQFCMILVRLVNGVADSAQRGRVASSVASLAAAAGLPRGLVDLRHEAAHNELPSLAAARAGAGEALTWLRDFYWLRQADHLAAGRAQVLVLARSYLGLHLAAAVGAAARARGEDGEDQGGTGAAARAAALALGTRKARRAALADLKSAVLRTCAADLVEPVWSAAAALPAGDAALGALRAALDALEAEWPGLSALLTAHLLRQLAGMPPGQAPPPRLRDWAALLCPWEGVPHGAAAARALLVQALPACCARWAREGEAEEHGARELLLDCCARLAARLTEPGDKRWAGASLAVCRGAARPRGGPKSPGARPADLDALLTSAEQLVTAQARHVQDGASDQPDVAQ</sequence>
<dbReference type="GO" id="GO:0004519">
    <property type="term" value="F:endonuclease activity"/>
    <property type="evidence" value="ECO:0007669"/>
    <property type="project" value="InterPro"/>
</dbReference>
<dbReference type="Gene3D" id="3.40.525.10">
    <property type="entry name" value="CRAL-TRIO lipid binding domain"/>
    <property type="match status" value="1"/>
</dbReference>
<dbReference type="GO" id="GO:0090730">
    <property type="term" value="C:Las1 complex"/>
    <property type="evidence" value="ECO:0007669"/>
    <property type="project" value="InterPro"/>
</dbReference>
<name>A0A3M7KRA3_AUXPR</name>
<dbReference type="GO" id="GO:0030687">
    <property type="term" value="C:preribosome, large subunit precursor"/>
    <property type="evidence" value="ECO:0007669"/>
    <property type="project" value="TreeGrafter"/>
</dbReference>
<dbReference type="PANTHER" id="PTHR15002:SF0">
    <property type="entry name" value="RIBOSOMAL BIOGENESIS PROTEIN LAS1L"/>
    <property type="match status" value="1"/>
</dbReference>
<dbReference type="SMART" id="SM01100">
    <property type="entry name" value="CRAL_TRIO_N"/>
    <property type="match status" value="1"/>
</dbReference>
<protein>
    <recommendedName>
        <fullName evidence="1">CRAL/TRIO N-terminal domain-containing protein</fullName>
    </recommendedName>
</protein>
<dbReference type="SUPFAM" id="SSF46938">
    <property type="entry name" value="CRAL/TRIO N-terminal domain"/>
    <property type="match status" value="1"/>
</dbReference>
<dbReference type="InterPro" id="IPR007174">
    <property type="entry name" value="Las1"/>
</dbReference>